<dbReference type="InterPro" id="IPR013325">
    <property type="entry name" value="RNA_pol_sigma_r2"/>
</dbReference>
<keyword evidence="2" id="KW-0805">Transcription regulation</keyword>
<proteinExistence type="inferred from homology"/>
<evidence type="ECO:0000256" key="4">
    <source>
        <dbReference type="ARBA" id="ARBA00023163"/>
    </source>
</evidence>
<reference evidence="7 8" key="1">
    <citation type="submission" date="2017-02" db="EMBL/GenBank/DDBJ databases">
        <authorList>
            <person name="Peterson S.W."/>
        </authorList>
    </citation>
    <scope>NUCLEOTIDE SEQUENCE [LARGE SCALE GENOMIC DNA]</scope>
    <source>
        <strain evidence="7 8">DSM 22899</strain>
    </source>
</reference>
<dbReference type="Pfam" id="PF08281">
    <property type="entry name" value="Sigma70_r4_2"/>
    <property type="match status" value="1"/>
</dbReference>
<protein>
    <submittedName>
        <fullName evidence="7">RNA polymerase sigma-70 factor, ECF subfamily</fullName>
    </submittedName>
</protein>
<dbReference type="CDD" id="cd06171">
    <property type="entry name" value="Sigma70_r4"/>
    <property type="match status" value="1"/>
</dbReference>
<evidence type="ECO:0000256" key="1">
    <source>
        <dbReference type="ARBA" id="ARBA00010641"/>
    </source>
</evidence>
<dbReference type="PANTHER" id="PTHR43133:SF46">
    <property type="entry name" value="RNA POLYMERASE SIGMA-70 FACTOR ECF SUBFAMILY"/>
    <property type="match status" value="1"/>
</dbReference>
<feature type="domain" description="RNA polymerase sigma-70 region 2" evidence="5">
    <location>
        <begin position="29"/>
        <end position="95"/>
    </location>
</feature>
<dbReference type="AlphaFoldDB" id="A0A1T5DDZ9"/>
<evidence type="ECO:0000256" key="2">
    <source>
        <dbReference type="ARBA" id="ARBA00023015"/>
    </source>
</evidence>
<dbReference type="InterPro" id="IPR013249">
    <property type="entry name" value="RNA_pol_sigma70_r4_t2"/>
</dbReference>
<evidence type="ECO:0000313" key="7">
    <source>
        <dbReference type="EMBL" id="SKB69968.1"/>
    </source>
</evidence>
<dbReference type="InterPro" id="IPR036388">
    <property type="entry name" value="WH-like_DNA-bd_sf"/>
</dbReference>
<evidence type="ECO:0000256" key="3">
    <source>
        <dbReference type="ARBA" id="ARBA00023082"/>
    </source>
</evidence>
<dbReference type="PANTHER" id="PTHR43133">
    <property type="entry name" value="RNA POLYMERASE ECF-TYPE SIGMA FACTO"/>
    <property type="match status" value="1"/>
</dbReference>
<name>A0A1T5DDZ9_9SPHI</name>
<dbReference type="InterPro" id="IPR014327">
    <property type="entry name" value="RNA_pol_sigma70_bacteroid"/>
</dbReference>
<dbReference type="OrthoDB" id="799938at2"/>
<evidence type="ECO:0000259" key="6">
    <source>
        <dbReference type="Pfam" id="PF08281"/>
    </source>
</evidence>
<dbReference type="Gene3D" id="1.10.10.10">
    <property type="entry name" value="Winged helix-like DNA-binding domain superfamily/Winged helix DNA-binding domain"/>
    <property type="match status" value="1"/>
</dbReference>
<feature type="domain" description="RNA polymerase sigma factor 70 region 4 type 2" evidence="6">
    <location>
        <begin position="127"/>
        <end position="176"/>
    </location>
</feature>
<dbReference type="RefSeq" id="WP_079717428.1">
    <property type="nucleotide sequence ID" value="NZ_FUYS01000006.1"/>
</dbReference>
<organism evidence="7 8">
    <name type="scientific">Parapedobacter luteus</name>
    <dbReference type="NCBI Taxonomy" id="623280"/>
    <lineage>
        <taxon>Bacteria</taxon>
        <taxon>Pseudomonadati</taxon>
        <taxon>Bacteroidota</taxon>
        <taxon>Sphingobacteriia</taxon>
        <taxon>Sphingobacteriales</taxon>
        <taxon>Sphingobacteriaceae</taxon>
        <taxon>Parapedobacter</taxon>
    </lineage>
</organism>
<dbReference type="InterPro" id="IPR014284">
    <property type="entry name" value="RNA_pol_sigma-70_dom"/>
</dbReference>
<dbReference type="GO" id="GO:0006352">
    <property type="term" value="P:DNA-templated transcription initiation"/>
    <property type="evidence" value="ECO:0007669"/>
    <property type="project" value="InterPro"/>
</dbReference>
<keyword evidence="4" id="KW-0804">Transcription</keyword>
<dbReference type="SUPFAM" id="SSF88659">
    <property type="entry name" value="Sigma3 and sigma4 domains of RNA polymerase sigma factors"/>
    <property type="match status" value="1"/>
</dbReference>
<gene>
    <name evidence="7" type="ORF">SAMN05660226_02753</name>
</gene>
<dbReference type="EMBL" id="FUYS01000006">
    <property type="protein sequence ID" value="SKB69968.1"/>
    <property type="molecule type" value="Genomic_DNA"/>
</dbReference>
<dbReference type="GO" id="GO:0003677">
    <property type="term" value="F:DNA binding"/>
    <property type="evidence" value="ECO:0007669"/>
    <property type="project" value="InterPro"/>
</dbReference>
<dbReference type="SUPFAM" id="SSF88946">
    <property type="entry name" value="Sigma2 domain of RNA polymerase sigma factors"/>
    <property type="match status" value="1"/>
</dbReference>
<sequence length="195" mass="22735">MTLKVPDRYSDSHLLEQIALGNVEALEQLMRRYDGLVYDFALKLVKNSQIAEEITQDVFIKIWENRGQASQIKSAAGWFYTASRNRSISMIREETARQAREQCYMAEQEIAARPEDDIYRYDTKALMDEFILQLPPKRREIFLLNLKHGLSIEEIGARLNISPYTVKNQLQKAYALLRRWMTEHAYLLIVGSGLF</sequence>
<evidence type="ECO:0000259" key="5">
    <source>
        <dbReference type="Pfam" id="PF04542"/>
    </source>
</evidence>
<dbReference type="Proteomes" id="UP000190541">
    <property type="component" value="Unassembled WGS sequence"/>
</dbReference>
<dbReference type="GO" id="GO:0016987">
    <property type="term" value="F:sigma factor activity"/>
    <property type="evidence" value="ECO:0007669"/>
    <property type="project" value="UniProtKB-KW"/>
</dbReference>
<keyword evidence="3" id="KW-0731">Sigma factor</keyword>
<dbReference type="NCBIfam" id="TIGR02937">
    <property type="entry name" value="sigma70-ECF"/>
    <property type="match status" value="1"/>
</dbReference>
<comment type="similarity">
    <text evidence="1">Belongs to the sigma-70 factor family. ECF subfamily.</text>
</comment>
<dbReference type="InterPro" id="IPR013324">
    <property type="entry name" value="RNA_pol_sigma_r3/r4-like"/>
</dbReference>
<evidence type="ECO:0000313" key="8">
    <source>
        <dbReference type="Proteomes" id="UP000190541"/>
    </source>
</evidence>
<dbReference type="Gene3D" id="1.10.1740.10">
    <property type="match status" value="1"/>
</dbReference>
<dbReference type="STRING" id="623280.SAMN05660226_02753"/>
<dbReference type="NCBIfam" id="TIGR02985">
    <property type="entry name" value="Sig70_bacteroi1"/>
    <property type="match status" value="1"/>
</dbReference>
<dbReference type="InterPro" id="IPR007627">
    <property type="entry name" value="RNA_pol_sigma70_r2"/>
</dbReference>
<keyword evidence="8" id="KW-1185">Reference proteome</keyword>
<accession>A0A1T5DDZ9</accession>
<dbReference type="InterPro" id="IPR039425">
    <property type="entry name" value="RNA_pol_sigma-70-like"/>
</dbReference>
<dbReference type="Pfam" id="PF04542">
    <property type="entry name" value="Sigma70_r2"/>
    <property type="match status" value="1"/>
</dbReference>